<evidence type="ECO:0000256" key="7">
    <source>
        <dbReference type="HAMAP-Rule" id="MF_00550"/>
    </source>
</evidence>
<dbReference type="HAMAP" id="MF_00550">
    <property type="entry name" value="Aminopeptidase_M20"/>
    <property type="match status" value="1"/>
</dbReference>
<keyword evidence="2 7" id="KW-0645">Protease</keyword>
<dbReference type="GO" id="GO:0008270">
    <property type="term" value="F:zinc ion binding"/>
    <property type="evidence" value="ECO:0007669"/>
    <property type="project" value="UniProtKB-UniRule"/>
</dbReference>
<protein>
    <recommendedName>
        <fullName evidence="7">Peptidase T</fullName>
        <ecNumber evidence="7">3.4.11.4</ecNumber>
    </recommendedName>
    <alternativeName>
        <fullName evidence="7">Aminotripeptidase</fullName>
        <shortName evidence="7">Tripeptidase</shortName>
    </alternativeName>
    <alternativeName>
        <fullName evidence="7">Tripeptide aminopeptidase</fullName>
    </alternativeName>
</protein>
<dbReference type="InterPro" id="IPR036264">
    <property type="entry name" value="Bact_exopeptidase_dim_dom"/>
</dbReference>
<dbReference type="InterPro" id="IPR011650">
    <property type="entry name" value="Peptidase_M20_dimer"/>
</dbReference>
<evidence type="ECO:0000313" key="12">
    <source>
        <dbReference type="Proteomes" id="UP000286990"/>
    </source>
</evidence>
<keyword evidence="12" id="KW-1185">Reference proteome</keyword>
<dbReference type="SUPFAM" id="SSF55031">
    <property type="entry name" value="Bacterial exopeptidase dimerisation domain"/>
    <property type="match status" value="1"/>
</dbReference>
<dbReference type="GO" id="GO:0045148">
    <property type="term" value="F:tripeptide aminopeptidase activity"/>
    <property type="evidence" value="ECO:0007669"/>
    <property type="project" value="UniProtKB-UniRule"/>
</dbReference>
<keyword evidence="3 7" id="KW-0479">Metal-binding</keyword>
<proteinExistence type="inferred from homology"/>
<dbReference type="GO" id="GO:0008237">
    <property type="term" value="F:metallopeptidase activity"/>
    <property type="evidence" value="ECO:0007669"/>
    <property type="project" value="UniProtKB-KW"/>
</dbReference>
<evidence type="ECO:0000259" key="10">
    <source>
        <dbReference type="Pfam" id="PF07687"/>
    </source>
</evidence>
<dbReference type="EC" id="3.4.11.4" evidence="7"/>
<name>A0A426RJF3_9FLAO</name>
<dbReference type="OrthoDB" id="9804934at2"/>
<dbReference type="GO" id="GO:0043171">
    <property type="term" value="P:peptide catabolic process"/>
    <property type="evidence" value="ECO:0007669"/>
    <property type="project" value="UniProtKB-UniRule"/>
</dbReference>
<dbReference type="SUPFAM" id="SSF53187">
    <property type="entry name" value="Zn-dependent exopeptidases"/>
    <property type="match status" value="1"/>
</dbReference>
<dbReference type="EMBL" id="QUSX01000001">
    <property type="protein sequence ID" value="RRQ49098.1"/>
    <property type="molecule type" value="Genomic_DNA"/>
</dbReference>
<evidence type="ECO:0000256" key="5">
    <source>
        <dbReference type="ARBA" id="ARBA00022833"/>
    </source>
</evidence>
<dbReference type="GO" id="GO:0006508">
    <property type="term" value="P:proteolysis"/>
    <property type="evidence" value="ECO:0007669"/>
    <property type="project" value="UniProtKB-UniRule"/>
</dbReference>
<evidence type="ECO:0000256" key="9">
    <source>
        <dbReference type="PIRSR" id="PIRSR037215-2"/>
    </source>
</evidence>
<evidence type="ECO:0000313" key="11">
    <source>
        <dbReference type="EMBL" id="RRQ49098.1"/>
    </source>
</evidence>
<feature type="binding site" evidence="7 9">
    <location>
        <position position="141"/>
    </location>
    <ligand>
        <name>Zn(2+)</name>
        <dbReference type="ChEBI" id="CHEBI:29105"/>
        <label>1</label>
    </ligand>
</feature>
<evidence type="ECO:0000256" key="3">
    <source>
        <dbReference type="ARBA" id="ARBA00022723"/>
    </source>
</evidence>
<reference evidence="12" key="1">
    <citation type="submission" date="2018-12" db="EMBL/GenBank/DDBJ databases">
        <title>Maribacter lutimaris sp. nov., isolated from marine sediment.</title>
        <authorList>
            <person name="Kim K.K."/>
        </authorList>
    </citation>
    <scope>NUCLEOTIDE SEQUENCE [LARGE SCALE GENOMIC DNA]</scope>
    <source>
        <strain evidence="12">PoM-212</strain>
    </source>
</reference>
<dbReference type="Gene3D" id="3.30.70.360">
    <property type="match status" value="1"/>
</dbReference>
<feature type="binding site" evidence="7 9">
    <location>
        <position position="78"/>
    </location>
    <ligand>
        <name>Zn(2+)</name>
        <dbReference type="ChEBI" id="CHEBI:29105"/>
        <label>1</label>
    </ligand>
</feature>
<feature type="active site" description="Proton acceptor" evidence="7 8">
    <location>
        <position position="175"/>
    </location>
</feature>
<dbReference type="Pfam" id="PF01546">
    <property type="entry name" value="Peptidase_M20"/>
    <property type="match status" value="1"/>
</dbReference>
<dbReference type="RefSeq" id="WP_125220939.1">
    <property type="nucleotide sequence ID" value="NZ_QUSX01000001.1"/>
</dbReference>
<dbReference type="NCBIfam" id="NF003976">
    <property type="entry name" value="PRK05469.1"/>
    <property type="match status" value="1"/>
</dbReference>
<feature type="binding site" evidence="7 9">
    <location>
        <position position="198"/>
    </location>
    <ligand>
        <name>Zn(2+)</name>
        <dbReference type="ChEBI" id="CHEBI:29105"/>
        <label>1</label>
    </ligand>
</feature>
<dbReference type="PROSITE" id="PS00758">
    <property type="entry name" value="ARGE_DAPE_CPG2_1"/>
    <property type="match status" value="1"/>
</dbReference>
<organism evidence="11 12">
    <name type="scientific">Maribacter algicola</name>
    <dbReference type="NCBI Taxonomy" id="2498892"/>
    <lineage>
        <taxon>Bacteria</taxon>
        <taxon>Pseudomonadati</taxon>
        <taxon>Bacteroidota</taxon>
        <taxon>Flavobacteriia</taxon>
        <taxon>Flavobacteriales</taxon>
        <taxon>Flavobacteriaceae</taxon>
        <taxon>Maribacter</taxon>
    </lineage>
</organism>
<comment type="cofactor">
    <cofactor evidence="7 9">
        <name>Zn(2+)</name>
        <dbReference type="ChEBI" id="CHEBI:29105"/>
    </cofactor>
    <text evidence="7 9">Binds 2 Zn(2+) ions per subunit.</text>
</comment>
<feature type="active site" evidence="7 8">
    <location>
        <position position="80"/>
    </location>
</feature>
<comment type="catalytic activity">
    <reaction evidence="7">
        <text>Release of the N-terminal residue from a tripeptide.</text>
        <dbReference type="EC" id="3.4.11.4"/>
    </reaction>
</comment>
<keyword evidence="7" id="KW-0963">Cytoplasm</keyword>
<dbReference type="GO" id="GO:0005829">
    <property type="term" value="C:cytosol"/>
    <property type="evidence" value="ECO:0007669"/>
    <property type="project" value="TreeGrafter"/>
</dbReference>
<dbReference type="InterPro" id="IPR001261">
    <property type="entry name" value="ArgE/DapE_CS"/>
</dbReference>
<feature type="binding site" evidence="7 9">
    <location>
        <position position="379"/>
    </location>
    <ligand>
        <name>Zn(2+)</name>
        <dbReference type="ChEBI" id="CHEBI:29105"/>
        <label>2</label>
    </ligand>
</feature>
<keyword evidence="5 7" id="KW-0862">Zinc</keyword>
<dbReference type="NCBIfam" id="TIGR01882">
    <property type="entry name" value="peptidase-T"/>
    <property type="match status" value="1"/>
</dbReference>
<sequence>MQDIITRFIDYVKIDTQSDPTSNSTPSTKKQWDLANKLVTELKEIGMADVTIDENAYIMATLPSNLDYEIPTIGFIAHFDTSPDFSGTHVNPQIIHKYDGKDIVLNKEKGIILSPDYFDDLNQYKGQTIITTDGTTLLGADDKAGITEIITAMEYLINHPEIKHGTIKVGFTPDEEIGRGAHHFDVKSFGADWAYTMDGSQIGELEYENFNAASAKISVTRKSVHPGYAKNKMVNALLIANKIISMLPEAEVPEKTSGREGFFHVHHIQGEIEQAEVELIIRDHSKSRFEERKQMLQDIVSQLNAVHKDAIVLEIKDQYFNMKEKIEPVFHIVEIAKEAMESVGITPIIKPIRGGTDGSQLSFMGLPCPNIFAGGHNFHGKYEYVPAESMAKAVEVIIKICELTATKS</sequence>
<dbReference type="PIRSF" id="PIRSF037215">
    <property type="entry name" value="Peptidase_M20B"/>
    <property type="match status" value="1"/>
</dbReference>
<dbReference type="NCBIfam" id="NF009920">
    <property type="entry name" value="PRK13381.1"/>
    <property type="match status" value="1"/>
</dbReference>
<dbReference type="PROSITE" id="PS00759">
    <property type="entry name" value="ARGE_DAPE_CPG2_2"/>
    <property type="match status" value="1"/>
</dbReference>
<feature type="binding site" evidence="7 9">
    <location>
        <position position="176"/>
    </location>
    <ligand>
        <name>Zn(2+)</name>
        <dbReference type="ChEBI" id="CHEBI:29105"/>
        <label>2</label>
    </ligand>
</feature>
<dbReference type="Gene3D" id="3.40.630.10">
    <property type="entry name" value="Zn peptidases"/>
    <property type="match status" value="1"/>
</dbReference>
<keyword evidence="4 7" id="KW-0378">Hydrolase</keyword>
<comment type="caution">
    <text evidence="11">The sequence shown here is derived from an EMBL/GenBank/DDBJ whole genome shotgun (WGS) entry which is preliminary data.</text>
</comment>
<comment type="subcellular location">
    <subcellularLocation>
        <location evidence="7">Cytoplasm</location>
    </subcellularLocation>
</comment>
<feature type="binding site" evidence="7 9">
    <location>
        <position position="141"/>
    </location>
    <ligand>
        <name>Zn(2+)</name>
        <dbReference type="ChEBI" id="CHEBI:29105"/>
        <label>2</label>
    </ligand>
</feature>
<evidence type="ECO:0000256" key="4">
    <source>
        <dbReference type="ARBA" id="ARBA00022801"/>
    </source>
</evidence>
<gene>
    <name evidence="7 11" type="primary">pepT</name>
    <name evidence="11" type="ORF">DZC72_00220</name>
</gene>
<feature type="domain" description="Peptidase M20 dimerisation" evidence="10">
    <location>
        <begin position="207"/>
        <end position="305"/>
    </location>
</feature>
<evidence type="ECO:0000256" key="6">
    <source>
        <dbReference type="ARBA" id="ARBA00023049"/>
    </source>
</evidence>
<evidence type="ECO:0000256" key="1">
    <source>
        <dbReference type="ARBA" id="ARBA00009692"/>
    </source>
</evidence>
<keyword evidence="7 11" id="KW-0031">Aminopeptidase</keyword>
<keyword evidence="6 7" id="KW-0482">Metalloprotease</keyword>
<accession>A0A426RJF3</accession>
<dbReference type="CDD" id="cd03892">
    <property type="entry name" value="M20_peptT"/>
    <property type="match status" value="1"/>
</dbReference>
<comment type="similarity">
    <text evidence="1 7">Belongs to the peptidase M20B family.</text>
</comment>
<dbReference type="PANTHER" id="PTHR42994">
    <property type="entry name" value="PEPTIDASE T"/>
    <property type="match status" value="1"/>
</dbReference>
<dbReference type="InterPro" id="IPR010161">
    <property type="entry name" value="Peptidase_M20B"/>
</dbReference>
<dbReference type="Pfam" id="PF07687">
    <property type="entry name" value="M20_dimer"/>
    <property type="match status" value="1"/>
</dbReference>
<dbReference type="InterPro" id="IPR002933">
    <property type="entry name" value="Peptidase_M20"/>
</dbReference>
<evidence type="ECO:0000256" key="8">
    <source>
        <dbReference type="PIRSR" id="PIRSR037215-1"/>
    </source>
</evidence>
<dbReference type="PANTHER" id="PTHR42994:SF1">
    <property type="entry name" value="PEPTIDASE T"/>
    <property type="match status" value="1"/>
</dbReference>
<dbReference type="Proteomes" id="UP000286990">
    <property type="component" value="Unassembled WGS sequence"/>
</dbReference>
<evidence type="ECO:0000256" key="2">
    <source>
        <dbReference type="ARBA" id="ARBA00022670"/>
    </source>
</evidence>
<comment type="function">
    <text evidence="7">Cleaves the N-terminal amino acid of tripeptides.</text>
</comment>
<dbReference type="AlphaFoldDB" id="A0A426RJF3"/>